<protein>
    <submittedName>
        <fullName evidence="1">Unnamed protein product</fullName>
    </submittedName>
</protein>
<proteinExistence type="predicted"/>
<gene>
    <name evidence="1" type="ORF">Amon02_001100700</name>
</gene>
<keyword evidence="2" id="KW-1185">Reference proteome</keyword>
<comment type="caution">
    <text evidence="1">The sequence shown here is derived from an EMBL/GenBank/DDBJ whole genome shotgun (WGS) entry which is preliminary data.</text>
</comment>
<evidence type="ECO:0000313" key="1">
    <source>
        <dbReference type="EMBL" id="GMF00449.1"/>
    </source>
</evidence>
<accession>A0ACB5U355</accession>
<evidence type="ECO:0000313" key="2">
    <source>
        <dbReference type="Proteomes" id="UP001165064"/>
    </source>
</evidence>
<reference evidence="1" key="1">
    <citation type="submission" date="2023-04" db="EMBL/GenBank/DDBJ databases">
        <title>Ambrosiozyma monospora NBRC 10751.</title>
        <authorList>
            <person name="Ichikawa N."/>
            <person name="Sato H."/>
            <person name="Tonouchi N."/>
        </authorList>
    </citation>
    <scope>NUCLEOTIDE SEQUENCE</scope>
    <source>
        <strain evidence="1">NBRC 10751</strain>
    </source>
</reference>
<dbReference type="Proteomes" id="UP001165064">
    <property type="component" value="Unassembled WGS sequence"/>
</dbReference>
<sequence>MESLCNPSSLPLNYADVLHQYTHNGFRVIACATKTIKTSKVQSNPKDLTFLDKYARERVESDLEFVGFIIFENRLKDSTASALGELNDAEIRTIMCTGDNILTAISVGKESGLIKPNCKVYTSSFNYDENLNTTESRFIPPIIWSEVDNPDMQLDSVTMAPLDVTQDDNYCVAVTGDIFKYMLTELTDMEYLIEKMLMKGAIFARMSPDEKHELVDRLKALDYTVGFCGDGANDCGALKAADVGISLSEAEASVAAPFTSRVFEISCVLDVIKEEKVLTWVTSNSCTLICF</sequence>
<dbReference type="EMBL" id="BSXS01011413">
    <property type="protein sequence ID" value="GMF00449.1"/>
    <property type="molecule type" value="Genomic_DNA"/>
</dbReference>
<name>A0ACB5U355_AMBMO</name>
<organism evidence="1 2">
    <name type="scientific">Ambrosiozyma monospora</name>
    <name type="common">Yeast</name>
    <name type="synonym">Endomycopsis monosporus</name>
    <dbReference type="NCBI Taxonomy" id="43982"/>
    <lineage>
        <taxon>Eukaryota</taxon>
        <taxon>Fungi</taxon>
        <taxon>Dikarya</taxon>
        <taxon>Ascomycota</taxon>
        <taxon>Saccharomycotina</taxon>
        <taxon>Pichiomycetes</taxon>
        <taxon>Pichiales</taxon>
        <taxon>Pichiaceae</taxon>
        <taxon>Ambrosiozyma</taxon>
    </lineage>
</organism>